<protein>
    <submittedName>
        <fullName evidence="1">Uncharacterized protein</fullName>
    </submittedName>
</protein>
<dbReference type="Proteomes" id="UP000199350">
    <property type="component" value="Chromosome I"/>
</dbReference>
<dbReference type="AlphaFoldDB" id="A0A1G9NGW1"/>
<sequence length="39" mass="4428">MDVEAEARAFFEEIYQTLLEALPLADPSGLDNIEYLIAR</sequence>
<reference evidence="2" key="1">
    <citation type="submission" date="2016-10" db="EMBL/GenBank/DDBJ databases">
        <authorList>
            <person name="Varghese N."/>
            <person name="Submissions S."/>
        </authorList>
    </citation>
    <scope>NUCLEOTIDE SEQUENCE [LARGE SCALE GENOMIC DNA]</scope>
    <source>
        <strain evidence="2">DSM 20632</strain>
    </source>
</reference>
<dbReference type="STRING" id="38302.SAMN04488535_1014"/>
<dbReference type="EMBL" id="LT629700">
    <property type="protein sequence ID" value="SDL85621.1"/>
    <property type="molecule type" value="Genomic_DNA"/>
</dbReference>
<evidence type="ECO:0000313" key="2">
    <source>
        <dbReference type="Proteomes" id="UP000199350"/>
    </source>
</evidence>
<keyword evidence="2" id="KW-1185">Reference proteome</keyword>
<gene>
    <name evidence="1" type="ORF">SAMN04488535_1014</name>
</gene>
<proteinExistence type="predicted"/>
<organism evidence="1 2">
    <name type="scientific">Corynebacterium mycetoides</name>
    <dbReference type="NCBI Taxonomy" id="38302"/>
    <lineage>
        <taxon>Bacteria</taxon>
        <taxon>Bacillati</taxon>
        <taxon>Actinomycetota</taxon>
        <taxon>Actinomycetes</taxon>
        <taxon>Mycobacteriales</taxon>
        <taxon>Corynebacteriaceae</taxon>
        <taxon>Corynebacterium</taxon>
    </lineage>
</organism>
<accession>A0A1G9NGW1</accession>
<name>A0A1G9NGW1_9CORY</name>
<evidence type="ECO:0000313" key="1">
    <source>
        <dbReference type="EMBL" id="SDL85621.1"/>
    </source>
</evidence>